<dbReference type="OrthoDB" id="9808843at2"/>
<dbReference type="InterPro" id="IPR011495">
    <property type="entry name" value="Sig_transdc_His_kin_sub2_dim/P"/>
</dbReference>
<dbReference type="InterPro" id="IPR013767">
    <property type="entry name" value="PAS_fold"/>
</dbReference>
<dbReference type="InterPro" id="IPR001789">
    <property type="entry name" value="Sig_transdc_resp-reg_receiver"/>
</dbReference>
<evidence type="ECO:0000259" key="4">
    <source>
        <dbReference type="PROSITE" id="PS50113"/>
    </source>
</evidence>
<feature type="domain" description="PAS" evidence="3">
    <location>
        <begin position="263"/>
        <end position="337"/>
    </location>
</feature>
<dbReference type="InterPro" id="IPR011006">
    <property type="entry name" value="CheY-like_superfamily"/>
</dbReference>
<proteinExistence type="predicted"/>
<dbReference type="Gene3D" id="3.40.50.2300">
    <property type="match status" value="1"/>
</dbReference>
<dbReference type="InterPro" id="IPR035965">
    <property type="entry name" value="PAS-like_dom_sf"/>
</dbReference>
<dbReference type="GO" id="GO:0000160">
    <property type="term" value="P:phosphorelay signal transduction system"/>
    <property type="evidence" value="ECO:0007669"/>
    <property type="project" value="InterPro"/>
</dbReference>
<keyword evidence="6" id="KW-1185">Reference proteome</keyword>
<dbReference type="SUPFAM" id="SSF52172">
    <property type="entry name" value="CheY-like"/>
    <property type="match status" value="1"/>
</dbReference>
<dbReference type="Pfam" id="PF07568">
    <property type="entry name" value="HisKA_2"/>
    <property type="match status" value="1"/>
</dbReference>
<dbReference type="EMBL" id="FTMS01000001">
    <property type="protein sequence ID" value="SIP88434.1"/>
    <property type="molecule type" value="Genomic_DNA"/>
</dbReference>
<dbReference type="STRING" id="159291.SAMN05920897_101121"/>
<dbReference type="Proteomes" id="UP000186400">
    <property type="component" value="Unassembled WGS sequence"/>
</dbReference>
<dbReference type="AlphaFoldDB" id="A0A1N6N8K9"/>
<dbReference type="InterPro" id="IPR000014">
    <property type="entry name" value="PAS"/>
</dbReference>
<accession>A0A1N6N8K9</accession>
<dbReference type="PROSITE" id="PS50113">
    <property type="entry name" value="PAC"/>
    <property type="match status" value="1"/>
</dbReference>
<dbReference type="PROSITE" id="PS50110">
    <property type="entry name" value="RESPONSE_REGULATORY"/>
    <property type="match status" value="1"/>
</dbReference>
<dbReference type="Pfam" id="PF00072">
    <property type="entry name" value="Response_reg"/>
    <property type="match status" value="1"/>
</dbReference>
<feature type="domain" description="PAS" evidence="3">
    <location>
        <begin position="150"/>
        <end position="215"/>
    </location>
</feature>
<dbReference type="CDD" id="cd00156">
    <property type="entry name" value="REC"/>
    <property type="match status" value="1"/>
</dbReference>
<dbReference type="Pfam" id="PF08448">
    <property type="entry name" value="PAS_4"/>
    <property type="match status" value="1"/>
</dbReference>
<dbReference type="PROSITE" id="PS50112">
    <property type="entry name" value="PAS"/>
    <property type="match status" value="2"/>
</dbReference>
<evidence type="ECO:0000313" key="6">
    <source>
        <dbReference type="Proteomes" id="UP000186400"/>
    </source>
</evidence>
<dbReference type="PANTHER" id="PTHR44757:SF2">
    <property type="entry name" value="BIOFILM ARCHITECTURE MAINTENANCE PROTEIN MBAA"/>
    <property type="match status" value="1"/>
</dbReference>
<dbReference type="InterPro" id="IPR052155">
    <property type="entry name" value="Biofilm_reg_signaling"/>
</dbReference>
<dbReference type="SMART" id="SM00448">
    <property type="entry name" value="REC"/>
    <property type="match status" value="1"/>
</dbReference>
<dbReference type="CDD" id="cd00130">
    <property type="entry name" value="PAS"/>
    <property type="match status" value="2"/>
</dbReference>
<evidence type="ECO:0000259" key="3">
    <source>
        <dbReference type="PROSITE" id="PS50112"/>
    </source>
</evidence>
<gene>
    <name evidence="5" type="ORF">SAMN05920897_101121</name>
</gene>
<sequence>MARLLVVDNDPDILDLLRIGLESLGYQVRTADSGLAALRAIEEEIPDILITDLIMPNISGEKLLKIIHAVPEWADLKTIVISGVAAEAPELRKAVPCDIYIAKGPIASTLKYLQDSITHFEQMRTICEKGRVVGADEIHSRHITRELIDFKAETDKILDHITDGICRVDTSRTVIWMNVAFSNLLERPEELILGRDLETFLHPKTRQNFDSLLENQETLAVEVEVPLASGGTRLVRARRISAPPRGDCCTTLLWQDVTDRLLSEEYYENIVESTSSLICTTDQEGFINYVSRSCRRMIGRSPQEMLGRKPWDYVADSHRDQAREQFSEILAEFLAGETPETNLWEVPVVLPNGTEIIGEVHASPFRNRANRIMGIQLALTDITARRHLEDERQALLHEVQHRVRDNLQLVASLVRISHPLHVDTRIAAVSEVFDELYLEQSFSRIKARPLLERIICLGLTTPEYRVTADVSYHVEAEFLPMRSAVPLSLIITEIMERLIPERTRRIAITVSLVAREEQLVLTITGSCPADELSSPAGGSTNSMTWHEGCPDMLEVLASQLRGTCQENTLPEGLGFTVAFAEDLLVS</sequence>
<organism evidence="5 6">
    <name type="scientific">Alkalispirochaeta americana</name>
    <dbReference type="NCBI Taxonomy" id="159291"/>
    <lineage>
        <taxon>Bacteria</taxon>
        <taxon>Pseudomonadati</taxon>
        <taxon>Spirochaetota</taxon>
        <taxon>Spirochaetia</taxon>
        <taxon>Spirochaetales</taxon>
        <taxon>Spirochaetaceae</taxon>
        <taxon>Alkalispirochaeta</taxon>
    </lineage>
</organism>
<dbReference type="InterPro" id="IPR000700">
    <property type="entry name" value="PAS-assoc_C"/>
</dbReference>
<dbReference type="SUPFAM" id="SSF55785">
    <property type="entry name" value="PYP-like sensor domain (PAS domain)"/>
    <property type="match status" value="2"/>
</dbReference>
<feature type="modified residue" description="4-aspartylphosphate" evidence="1">
    <location>
        <position position="52"/>
    </location>
</feature>
<dbReference type="Pfam" id="PF00989">
    <property type="entry name" value="PAS"/>
    <property type="match status" value="1"/>
</dbReference>
<dbReference type="GO" id="GO:0006355">
    <property type="term" value="P:regulation of DNA-templated transcription"/>
    <property type="evidence" value="ECO:0007669"/>
    <property type="project" value="InterPro"/>
</dbReference>
<protein>
    <submittedName>
        <fullName evidence="5">PAS domain S-box-containing protein</fullName>
    </submittedName>
</protein>
<dbReference type="RefSeq" id="WP_076487351.1">
    <property type="nucleotide sequence ID" value="NZ_FTMS01000001.1"/>
</dbReference>
<reference evidence="5 6" key="1">
    <citation type="submission" date="2017-01" db="EMBL/GenBank/DDBJ databases">
        <authorList>
            <person name="Mah S.A."/>
            <person name="Swanson W.J."/>
            <person name="Moy G.W."/>
            <person name="Vacquier V.D."/>
        </authorList>
    </citation>
    <scope>NUCLEOTIDE SEQUENCE [LARGE SCALE GENOMIC DNA]</scope>
    <source>
        <strain evidence="5 6">ASpG1</strain>
    </source>
</reference>
<feature type="domain" description="Response regulatory" evidence="2">
    <location>
        <begin position="3"/>
        <end position="118"/>
    </location>
</feature>
<feature type="domain" description="PAC" evidence="4">
    <location>
        <begin position="342"/>
        <end position="394"/>
    </location>
</feature>
<dbReference type="PANTHER" id="PTHR44757">
    <property type="entry name" value="DIGUANYLATE CYCLASE DGCP"/>
    <property type="match status" value="1"/>
</dbReference>
<dbReference type="InterPro" id="IPR013656">
    <property type="entry name" value="PAS_4"/>
</dbReference>
<evidence type="ECO:0000313" key="5">
    <source>
        <dbReference type="EMBL" id="SIP88434.1"/>
    </source>
</evidence>
<dbReference type="Gene3D" id="3.30.450.20">
    <property type="entry name" value="PAS domain"/>
    <property type="match status" value="2"/>
</dbReference>
<dbReference type="NCBIfam" id="TIGR00229">
    <property type="entry name" value="sensory_box"/>
    <property type="match status" value="1"/>
</dbReference>
<evidence type="ECO:0000259" key="2">
    <source>
        <dbReference type="PROSITE" id="PS50110"/>
    </source>
</evidence>
<evidence type="ECO:0000256" key="1">
    <source>
        <dbReference type="PROSITE-ProRule" id="PRU00169"/>
    </source>
</evidence>
<name>A0A1N6N8K9_9SPIO</name>
<dbReference type="SMART" id="SM00091">
    <property type="entry name" value="PAS"/>
    <property type="match status" value="2"/>
</dbReference>
<keyword evidence="1" id="KW-0597">Phosphoprotein</keyword>